<feature type="domain" description="N-acetyltransferase" evidence="1">
    <location>
        <begin position="1"/>
        <end position="165"/>
    </location>
</feature>
<dbReference type="Gene3D" id="3.40.630.30">
    <property type="match status" value="1"/>
</dbReference>
<dbReference type="EMBL" id="JACSQO010000012">
    <property type="protein sequence ID" value="MBD7945963.1"/>
    <property type="molecule type" value="Genomic_DNA"/>
</dbReference>
<evidence type="ECO:0000313" key="2">
    <source>
        <dbReference type="EMBL" id="MBD7945963.1"/>
    </source>
</evidence>
<dbReference type="SUPFAM" id="SSF55729">
    <property type="entry name" value="Acyl-CoA N-acyltransferases (Nat)"/>
    <property type="match status" value="1"/>
</dbReference>
<keyword evidence="3" id="KW-1185">Reference proteome</keyword>
<gene>
    <name evidence="2" type="ORF">H9650_17795</name>
</gene>
<evidence type="ECO:0000313" key="3">
    <source>
        <dbReference type="Proteomes" id="UP000640786"/>
    </source>
</evidence>
<organism evidence="2 3">
    <name type="scientific">Psychrobacillus faecigallinarum</name>
    <dbReference type="NCBI Taxonomy" id="2762235"/>
    <lineage>
        <taxon>Bacteria</taxon>
        <taxon>Bacillati</taxon>
        <taxon>Bacillota</taxon>
        <taxon>Bacilli</taxon>
        <taxon>Bacillales</taxon>
        <taxon>Bacillaceae</taxon>
        <taxon>Psychrobacillus</taxon>
    </lineage>
</organism>
<protein>
    <submittedName>
        <fullName evidence="2">GNAT family N-acetyltransferase</fullName>
    </submittedName>
</protein>
<dbReference type="RefSeq" id="WP_191697871.1">
    <property type="nucleotide sequence ID" value="NZ_JACSQO010000012.1"/>
</dbReference>
<dbReference type="PANTHER" id="PTHR43617:SF30">
    <property type="entry name" value="HISTONE ACETYLTRANSFERASE"/>
    <property type="match status" value="1"/>
</dbReference>
<dbReference type="PANTHER" id="PTHR43617">
    <property type="entry name" value="L-AMINO ACID N-ACETYLTRANSFERASE"/>
    <property type="match status" value="1"/>
</dbReference>
<dbReference type="PROSITE" id="PS51186">
    <property type="entry name" value="GNAT"/>
    <property type="match status" value="1"/>
</dbReference>
<evidence type="ECO:0000259" key="1">
    <source>
        <dbReference type="PROSITE" id="PS51186"/>
    </source>
</evidence>
<accession>A0ABR8RDU3</accession>
<dbReference type="Proteomes" id="UP000640786">
    <property type="component" value="Unassembled WGS sequence"/>
</dbReference>
<dbReference type="InterPro" id="IPR000182">
    <property type="entry name" value="GNAT_dom"/>
</dbReference>
<name>A0ABR8RDU3_9BACI</name>
<dbReference type="CDD" id="cd04301">
    <property type="entry name" value="NAT_SF"/>
    <property type="match status" value="1"/>
</dbReference>
<comment type="caution">
    <text evidence="2">The sequence shown here is derived from an EMBL/GenBank/DDBJ whole genome shotgun (WGS) entry which is preliminary data.</text>
</comment>
<dbReference type="InterPro" id="IPR050276">
    <property type="entry name" value="MshD_Acetyltransferase"/>
</dbReference>
<sequence length="171" mass="19556">MQIRKATPSDAEGIARVHVESWKSTYINIVPEDFLKNLSYEKRVEYWYSAIPDGEVYVAENEEGKVIGFASGGKERSRKYSKYNGELYAIYILQEYQGKGVGKLLIKPIVKALKYQGISSMLVLVLEDNPSWKFYEKLGAKKIDCIIVEIGGVQLNELVYVWEDIDLLAYE</sequence>
<reference evidence="2 3" key="1">
    <citation type="submission" date="2020-08" db="EMBL/GenBank/DDBJ databases">
        <title>A Genomic Blueprint of the Chicken Gut Microbiome.</title>
        <authorList>
            <person name="Gilroy R."/>
            <person name="Ravi A."/>
            <person name="Getino M."/>
            <person name="Pursley I."/>
            <person name="Horton D.L."/>
            <person name="Alikhan N.-F."/>
            <person name="Baker D."/>
            <person name="Gharbi K."/>
            <person name="Hall N."/>
            <person name="Watson M."/>
            <person name="Adriaenssens E.M."/>
            <person name="Foster-Nyarko E."/>
            <person name="Jarju S."/>
            <person name="Secka A."/>
            <person name="Antonio M."/>
            <person name="Oren A."/>
            <person name="Chaudhuri R."/>
            <person name="La Ragione R.M."/>
            <person name="Hildebrand F."/>
            <person name="Pallen M.J."/>
        </authorList>
    </citation>
    <scope>NUCLEOTIDE SEQUENCE [LARGE SCALE GENOMIC DNA]</scope>
    <source>
        <strain evidence="2 3">Sa2BUA9</strain>
    </source>
</reference>
<proteinExistence type="predicted"/>
<dbReference type="Pfam" id="PF00583">
    <property type="entry name" value="Acetyltransf_1"/>
    <property type="match status" value="1"/>
</dbReference>
<dbReference type="InterPro" id="IPR016181">
    <property type="entry name" value="Acyl_CoA_acyltransferase"/>
</dbReference>